<evidence type="ECO:0000259" key="1">
    <source>
        <dbReference type="Pfam" id="PF06094"/>
    </source>
</evidence>
<accession>A0ABV2YJ52</accession>
<reference evidence="2 3" key="1">
    <citation type="submission" date="2024-06" db="EMBL/GenBank/DDBJ databases">
        <title>The Natural Products Discovery Center: Release of the First 8490 Sequenced Strains for Exploring Actinobacteria Biosynthetic Diversity.</title>
        <authorList>
            <person name="Kalkreuter E."/>
            <person name="Kautsar S.A."/>
            <person name="Yang D."/>
            <person name="Bader C.D."/>
            <person name="Teijaro C.N."/>
            <person name="Fluegel L."/>
            <person name="Davis C.M."/>
            <person name="Simpson J.R."/>
            <person name="Lauterbach L."/>
            <person name="Steele A.D."/>
            <person name="Gui C."/>
            <person name="Meng S."/>
            <person name="Li G."/>
            <person name="Viehrig K."/>
            <person name="Ye F."/>
            <person name="Su P."/>
            <person name="Kiefer A.F."/>
            <person name="Nichols A."/>
            <person name="Cepeda A.J."/>
            <person name="Yan W."/>
            <person name="Fan B."/>
            <person name="Jiang Y."/>
            <person name="Adhikari A."/>
            <person name="Zheng C.-J."/>
            <person name="Schuster L."/>
            <person name="Cowan T.M."/>
            <person name="Smanski M.J."/>
            <person name="Chevrette M.G."/>
            <person name="De Carvalho L.P.S."/>
            <person name="Shen B."/>
        </authorList>
    </citation>
    <scope>NUCLEOTIDE SEQUENCE [LARGE SCALE GENOMIC DNA]</scope>
    <source>
        <strain evidence="2 3">NPDC038104</strain>
    </source>
</reference>
<keyword evidence="3" id="KW-1185">Reference proteome</keyword>
<feature type="domain" description="Gamma-glutamylcyclotransferase AIG2-like" evidence="1">
    <location>
        <begin position="77"/>
        <end position="157"/>
    </location>
</feature>
<dbReference type="InterPro" id="IPR013024">
    <property type="entry name" value="GGCT-like"/>
</dbReference>
<dbReference type="Proteomes" id="UP001550850">
    <property type="component" value="Unassembled WGS sequence"/>
</dbReference>
<feature type="domain" description="Gamma-glutamylcyclotransferase AIG2-like" evidence="1">
    <location>
        <begin position="10"/>
        <end position="60"/>
    </location>
</feature>
<evidence type="ECO:0000313" key="3">
    <source>
        <dbReference type="Proteomes" id="UP001550850"/>
    </source>
</evidence>
<dbReference type="SUPFAM" id="SSF110857">
    <property type="entry name" value="Gamma-glutamyl cyclotransferase-like"/>
    <property type="match status" value="1"/>
</dbReference>
<dbReference type="InterPro" id="IPR009288">
    <property type="entry name" value="AIG2-like_dom"/>
</dbReference>
<sequence>MSPRTERLPVFVYGTLRPGGFYHPSYLLGRTTAEEPATLRGAVLHEGPGYPYALEQDGAEIGAGTDAGAGTDVDVEPGVVHGELMTLVEDGYERVLDALDQLEEYRPGDPSSLYLRAVRDVTRTRDGETVRAWVYLAAPRLAARLRAEGRVIAGGDWFTR</sequence>
<evidence type="ECO:0000313" key="2">
    <source>
        <dbReference type="EMBL" id="MEU3555758.1"/>
    </source>
</evidence>
<comment type="caution">
    <text evidence="2">The sequence shown here is derived from an EMBL/GenBank/DDBJ whole genome shotgun (WGS) entry which is preliminary data.</text>
</comment>
<protein>
    <submittedName>
        <fullName evidence="2">Gamma-glutamylcyclotransferase family protein</fullName>
    </submittedName>
</protein>
<gene>
    <name evidence="2" type="ORF">AB0E65_16305</name>
</gene>
<dbReference type="RefSeq" id="WP_108955434.1">
    <property type="nucleotide sequence ID" value="NZ_BEVZ01000005.1"/>
</dbReference>
<dbReference type="EMBL" id="JBEZUR010000022">
    <property type="protein sequence ID" value="MEU3555758.1"/>
    <property type="molecule type" value="Genomic_DNA"/>
</dbReference>
<dbReference type="Gene3D" id="3.10.490.10">
    <property type="entry name" value="Gamma-glutamyl cyclotransferase-like"/>
    <property type="match status" value="1"/>
</dbReference>
<dbReference type="CDD" id="cd06661">
    <property type="entry name" value="GGCT_like"/>
    <property type="match status" value="1"/>
</dbReference>
<name>A0ABV2YJ52_9ACTN</name>
<organism evidence="2 3">
    <name type="scientific">Streptomyces fragilis</name>
    <dbReference type="NCBI Taxonomy" id="67301"/>
    <lineage>
        <taxon>Bacteria</taxon>
        <taxon>Bacillati</taxon>
        <taxon>Actinomycetota</taxon>
        <taxon>Actinomycetes</taxon>
        <taxon>Kitasatosporales</taxon>
        <taxon>Streptomycetaceae</taxon>
        <taxon>Streptomyces</taxon>
    </lineage>
</organism>
<dbReference type="InterPro" id="IPR036568">
    <property type="entry name" value="GGCT-like_sf"/>
</dbReference>
<proteinExistence type="predicted"/>
<dbReference type="Pfam" id="PF06094">
    <property type="entry name" value="GGACT"/>
    <property type="match status" value="2"/>
</dbReference>